<dbReference type="EMBL" id="PYZR01000050">
    <property type="protein sequence ID" value="PTF66479.1"/>
    <property type="molecule type" value="Genomic_DNA"/>
</dbReference>
<comment type="similarity">
    <text evidence="1">Belongs to the glutamate:Na(+) symporter (ESS) (TC 2.A.27) family.</text>
</comment>
<evidence type="ECO:0000256" key="1">
    <source>
        <dbReference type="HAMAP-Rule" id="MF_02062"/>
    </source>
</evidence>
<feature type="transmembrane region" description="Helical" evidence="1">
    <location>
        <begin position="306"/>
        <end position="330"/>
    </location>
</feature>
<feature type="transmembrane region" description="Helical" evidence="1">
    <location>
        <begin position="282"/>
        <end position="300"/>
    </location>
</feature>
<dbReference type="GO" id="GO:0005886">
    <property type="term" value="C:plasma membrane"/>
    <property type="evidence" value="ECO:0007669"/>
    <property type="project" value="UniProtKB-SubCell"/>
</dbReference>
<dbReference type="HAMAP" id="MF_02062">
    <property type="entry name" value="GltS"/>
    <property type="match status" value="1"/>
</dbReference>
<dbReference type="PANTHER" id="PTHR36178:SF1">
    <property type="entry name" value="SODIUM_GLUTAMATE SYMPORTER"/>
    <property type="match status" value="1"/>
</dbReference>
<dbReference type="InterPro" id="IPR004445">
    <property type="entry name" value="GltS"/>
</dbReference>
<feature type="transmembrane region" description="Helical" evidence="1">
    <location>
        <begin position="219"/>
        <end position="238"/>
    </location>
</feature>
<keyword evidence="1" id="KW-0739">Sodium transport</keyword>
<keyword evidence="1" id="KW-0813">Transport</keyword>
<name>A0A2T4LT02_9STAP</name>
<dbReference type="GO" id="GO:0015813">
    <property type="term" value="P:L-glutamate transmembrane transport"/>
    <property type="evidence" value="ECO:0007669"/>
    <property type="project" value="UniProtKB-UniRule"/>
</dbReference>
<feature type="transmembrane region" description="Helical" evidence="1">
    <location>
        <begin position="6"/>
        <end position="25"/>
    </location>
</feature>
<evidence type="ECO:0000256" key="2">
    <source>
        <dbReference type="NCBIfam" id="TIGR00210"/>
    </source>
</evidence>
<evidence type="ECO:0000313" key="3">
    <source>
        <dbReference type="EMBL" id="PTF66479.1"/>
    </source>
</evidence>
<dbReference type="NCBIfam" id="TIGR00210">
    <property type="entry name" value="gltS"/>
    <property type="match status" value="1"/>
</dbReference>
<comment type="subcellular location">
    <subcellularLocation>
        <location evidence="1">Cell membrane</location>
        <topology evidence="1">Multi-pass membrane protein</topology>
    </subcellularLocation>
</comment>
<dbReference type="PANTHER" id="PTHR36178">
    <property type="entry name" value="SLR0625 PROTEIN"/>
    <property type="match status" value="1"/>
</dbReference>
<protein>
    <recommendedName>
        <fullName evidence="1 2">Sodium/glutamate symporter</fullName>
    </recommendedName>
</protein>
<feature type="transmembrane region" description="Helical" evidence="1">
    <location>
        <begin position="244"/>
        <end position="262"/>
    </location>
</feature>
<comment type="caution">
    <text evidence="3">The sequence shown here is derived from an EMBL/GenBank/DDBJ whole genome shotgun (WGS) entry which is preliminary data.</text>
</comment>
<keyword evidence="1" id="KW-0472">Membrane</keyword>
<evidence type="ECO:0000313" key="4">
    <source>
        <dbReference type="Proteomes" id="UP000241208"/>
    </source>
</evidence>
<accession>A0A2T4LT02</accession>
<dbReference type="AlphaFoldDB" id="A0A2T4LT02"/>
<feature type="transmembrane region" description="Helical" evidence="1">
    <location>
        <begin position="160"/>
        <end position="184"/>
    </location>
</feature>
<keyword evidence="1" id="KW-0769">Symport</keyword>
<keyword evidence="1" id="KW-0406">Ion transport</keyword>
<feature type="transmembrane region" description="Helical" evidence="1">
    <location>
        <begin position="95"/>
        <end position="117"/>
    </location>
</feature>
<sequence>MLELDAITTLAIASLLYLLGIYIVNHISILRRLCIPAPVIGGLIFSILVAILQSTNIITIKLDSEFIQNFFMLAFFTTIGLGASLKLLRLGGKVLILYFIFCGFLAVFQNLISISLAKVLNIPPLLGLTAGSMSMEGGHGNAAAYGQTIRDMGFDSALTAALAAATLGLVAGGLVGGPVVKFLITKYNLKSEHAEETTTDYGNVKSNEYLHNRMNPTTIFFLQFTIVTICMAIGSYLGNTFSDLTGINIPIYVGAMFVAVIIRNISEYNNLNLIDMKFVDKISDISLSLFLSIALMSIQLTEIYQLALPLIIIVLIQVVFIVLFSIFIVFRGLGKNYDAAVMIGGFIGHGLGATPNAMANLDVITKKFGASPKSYLVVPIVGAFLIDLLGVPIVTTFINLF</sequence>
<dbReference type="GO" id="GO:0015501">
    <property type="term" value="F:glutamate:sodium symporter activity"/>
    <property type="evidence" value="ECO:0007669"/>
    <property type="project" value="UniProtKB-UniRule"/>
</dbReference>
<dbReference type="Proteomes" id="UP000241208">
    <property type="component" value="Unassembled WGS sequence"/>
</dbReference>
<keyword evidence="1" id="KW-0029">Amino-acid transport</keyword>
<organism evidence="3 4">
    <name type="scientific">Staphylococcus cohnii</name>
    <dbReference type="NCBI Taxonomy" id="29382"/>
    <lineage>
        <taxon>Bacteria</taxon>
        <taxon>Bacillati</taxon>
        <taxon>Bacillota</taxon>
        <taxon>Bacilli</taxon>
        <taxon>Bacillales</taxon>
        <taxon>Staphylococcaceae</taxon>
        <taxon>Staphylococcus</taxon>
        <taxon>Staphylococcus cohnii species complex</taxon>
    </lineage>
</organism>
<keyword evidence="1" id="KW-1003">Cell membrane</keyword>
<keyword evidence="1" id="KW-0812">Transmembrane</keyword>
<keyword evidence="1" id="KW-1133">Transmembrane helix</keyword>
<dbReference type="RefSeq" id="WP_107384616.1">
    <property type="nucleotide sequence ID" value="NZ_CP188078.1"/>
</dbReference>
<feature type="transmembrane region" description="Helical" evidence="1">
    <location>
        <begin position="66"/>
        <end position="88"/>
    </location>
</feature>
<feature type="transmembrane region" description="Helical" evidence="1">
    <location>
        <begin position="37"/>
        <end position="60"/>
    </location>
</feature>
<reference evidence="3 4" key="1">
    <citation type="journal article" date="2016" name="Front. Microbiol.">
        <title>Comprehensive Phylogenetic Analysis of Bovine Non-aureus Staphylococci Species Based on Whole-Genome Sequencing.</title>
        <authorList>
            <person name="Naushad S."/>
            <person name="Barkema H.W."/>
            <person name="Luby C."/>
            <person name="Condas L.A."/>
            <person name="Nobrega D.B."/>
            <person name="Carson D.A."/>
            <person name="De Buck J."/>
        </authorList>
    </citation>
    <scope>NUCLEOTIDE SEQUENCE [LARGE SCALE GENOMIC DNA]</scope>
    <source>
        <strain evidence="3 4">SNUC 3829</strain>
    </source>
</reference>
<proteinExistence type="inferred from homology"/>
<keyword evidence="1" id="KW-0915">Sodium</keyword>
<comment type="function">
    <text evidence="1">Catalyzes the sodium-dependent transport of glutamate.</text>
</comment>
<dbReference type="Pfam" id="PF03616">
    <property type="entry name" value="Glt_symporter"/>
    <property type="match status" value="1"/>
</dbReference>
<gene>
    <name evidence="3" type="primary">gltS</name>
    <name evidence="3" type="ORF">BUY34_05920</name>
</gene>
<feature type="transmembrane region" description="Helical" evidence="1">
    <location>
        <begin position="375"/>
        <end position="400"/>
    </location>
</feature>